<name>A0A841IJ04_9ACTN</name>
<evidence type="ECO:0000256" key="1">
    <source>
        <dbReference type="SAM" id="MobiDB-lite"/>
    </source>
</evidence>
<feature type="compositionally biased region" description="Basic and acidic residues" evidence="1">
    <location>
        <begin position="1"/>
        <end position="13"/>
    </location>
</feature>
<proteinExistence type="predicted"/>
<feature type="region of interest" description="Disordered" evidence="1">
    <location>
        <begin position="148"/>
        <end position="178"/>
    </location>
</feature>
<gene>
    <name evidence="3" type="ORF">FHS13_000681</name>
</gene>
<keyword evidence="4" id="KW-1185">Reference proteome</keyword>
<dbReference type="EMBL" id="JACHJO010000002">
    <property type="protein sequence ID" value="MBB6118749.1"/>
    <property type="molecule type" value="Genomic_DNA"/>
</dbReference>
<evidence type="ECO:0008006" key="5">
    <source>
        <dbReference type="Google" id="ProtNLM"/>
    </source>
</evidence>
<sequence>MRARKNDGIRDPETQETGRAPSPRTPVEIVDDFVSGRRHPSSGPADEEDPGLAWEGRRPDNEEEFGRIRGFQRQGGTLAPTNSHRGRLTSWISVGLAIAGFVVAGFAVATGMSVTLLVISGILLVAALVMALAFDLFGDVVLDPPRVEPEERHDTPLHRIREGKAAKQDIVRPGSGDS</sequence>
<keyword evidence="2" id="KW-0812">Transmembrane</keyword>
<feature type="transmembrane region" description="Helical" evidence="2">
    <location>
        <begin position="114"/>
        <end position="137"/>
    </location>
</feature>
<evidence type="ECO:0000256" key="2">
    <source>
        <dbReference type="SAM" id="Phobius"/>
    </source>
</evidence>
<keyword evidence="2" id="KW-0472">Membrane</keyword>
<protein>
    <recommendedName>
        <fullName evidence="5">DUF3040 family protein</fullName>
    </recommendedName>
</protein>
<feature type="region of interest" description="Disordered" evidence="1">
    <location>
        <begin position="1"/>
        <end position="59"/>
    </location>
</feature>
<comment type="caution">
    <text evidence="3">The sequence shown here is derived from an EMBL/GenBank/DDBJ whole genome shotgun (WGS) entry which is preliminary data.</text>
</comment>
<dbReference type="AlphaFoldDB" id="A0A841IJ04"/>
<accession>A0A841IJ04</accession>
<dbReference type="Proteomes" id="UP000536604">
    <property type="component" value="Unassembled WGS sequence"/>
</dbReference>
<feature type="compositionally biased region" description="Basic and acidic residues" evidence="1">
    <location>
        <begin position="148"/>
        <end position="170"/>
    </location>
</feature>
<evidence type="ECO:0000313" key="4">
    <source>
        <dbReference type="Proteomes" id="UP000536604"/>
    </source>
</evidence>
<dbReference type="RefSeq" id="WP_184287301.1">
    <property type="nucleotide sequence ID" value="NZ_JACHJO010000002.1"/>
</dbReference>
<evidence type="ECO:0000313" key="3">
    <source>
        <dbReference type="EMBL" id="MBB6118749.1"/>
    </source>
</evidence>
<organism evidence="3 4">
    <name type="scientific">Nocardiopsis algeriensis</name>
    <dbReference type="NCBI Taxonomy" id="1478215"/>
    <lineage>
        <taxon>Bacteria</taxon>
        <taxon>Bacillati</taxon>
        <taxon>Actinomycetota</taxon>
        <taxon>Actinomycetes</taxon>
        <taxon>Streptosporangiales</taxon>
        <taxon>Nocardiopsidaceae</taxon>
        <taxon>Nocardiopsis</taxon>
    </lineage>
</organism>
<feature type="transmembrane region" description="Helical" evidence="2">
    <location>
        <begin position="88"/>
        <end position="108"/>
    </location>
</feature>
<reference evidence="3 4" key="1">
    <citation type="submission" date="2020-08" db="EMBL/GenBank/DDBJ databases">
        <title>Genomic Encyclopedia of Type Strains, Phase III (KMG-III): the genomes of soil and plant-associated and newly described type strains.</title>
        <authorList>
            <person name="Whitman W."/>
        </authorList>
    </citation>
    <scope>NUCLEOTIDE SEQUENCE [LARGE SCALE GENOMIC DNA]</scope>
    <source>
        <strain evidence="3 4">CECT 8712</strain>
    </source>
</reference>
<keyword evidence="2" id="KW-1133">Transmembrane helix</keyword>